<sequence length="89" mass="10449">MQILCTDLFEKQLQDILQELAKEDFNATKNFKIYLDTVIINIPTKAQKYKQSVYFNDENIKDLEHQGFVIPFFIDKASETYLVLGIVEK</sequence>
<gene>
    <name evidence="1" type="ORF">FJR45_11875</name>
</gene>
<name>A0A7M1B4E1_9BACT</name>
<evidence type="ECO:0000313" key="1">
    <source>
        <dbReference type="EMBL" id="QOP44601.1"/>
    </source>
</evidence>
<dbReference type="KEGG" id="ssei:FJR45_11875"/>
<dbReference type="RefSeq" id="WP_193150729.1">
    <property type="nucleotide sequence ID" value="NZ_CP041235.1"/>
</dbReference>
<proteinExistence type="predicted"/>
<keyword evidence="2" id="KW-1185">Reference proteome</keyword>
<dbReference type="Proteomes" id="UP000593719">
    <property type="component" value="Chromosome"/>
</dbReference>
<dbReference type="EMBL" id="CP041235">
    <property type="protein sequence ID" value="QOP44601.1"/>
    <property type="molecule type" value="Genomic_DNA"/>
</dbReference>
<accession>A0A7M1B4E1</accession>
<organism evidence="1 2">
    <name type="scientific">Sulfurimonas sediminis</name>
    <dbReference type="NCBI Taxonomy" id="2590020"/>
    <lineage>
        <taxon>Bacteria</taxon>
        <taxon>Pseudomonadati</taxon>
        <taxon>Campylobacterota</taxon>
        <taxon>Epsilonproteobacteria</taxon>
        <taxon>Campylobacterales</taxon>
        <taxon>Sulfurimonadaceae</taxon>
        <taxon>Sulfurimonas</taxon>
    </lineage>
</organism>
<evidence type="ECO:0000313" key="2">
    <source>
        <dbReference type="Proteomes" id="UP000593719"/>
    </source>
</evidence>
<protein>
    <submittedName>
        <fullName evidence="1">Uncharacterized protein</fullName>
    </submittedName>
</protein>
<dbReference type="AlphaFoldDB" id="A0A7M1B4E1"/>
<reference evidence="1 2" key="1">
    <citation type="submission" date="2019-06" db="EMBL/GenBank/DDBJ databases">
        <title>Sulfurimonas gotlandica sp. nov., a chemoautotrophic and psychrotolerant epsilonproteobacterium isolated from a pelagic redoxcline, and an emended description of the genus Sulfurimonas.</title>
        <authorList>
            <person name="Wang S."/>
            <person name="Jiang L."/>
            <person name="Shao Z."/>
        </authorList>
    </citation>
    <scope>NUCLEOTIDE SEQUENCE [LARGE SCALE GENOMIC DNA]</scope>
    <source>
        <strain evidence="1 2">S2-6</strain>
    </source>
</reference>